<dbReference type="SMART" id="SM00382">
    <property type="entry name" value="AAA"/>
    <property type="match status" value="1"/>
</dbReference>
<gene>
    <name evidence="8" type="ORF">CWI39_1860p0010</name>
</gene>
<comment type="function">
    <text evidence="6">Component of the origin recognition complex (ORC) that binds origins of replication. DNA-binding is ATP-dependent, however specific DNA sequences that define origins of replication have not been identified so far. ORC is required to assemble the pre-replication complex necessary to initiate DNA replication.</text>
</comment>
<dbReference type="PANTHER" id="PTHR10763:SF23">
    <property type="entry name" value="ORIGIN RECOGNITION COMPLEX SUBUNIT 1"/>
    <property type="match status" value="1"/>
</dbReference>
<dbReference type="CDD" id="cd00009">
    <property type="entry name" value="AAA"/>
    <property type="match status" value="1"/>
</dbReference>
<keyword evidence="5 6" id="KW-0539">Nucleus</keyword>
<evidence type="ECO:0000256" key="4">
    <source>
        <dbReference type="ARBA" id="ARBA00023125"/>
    </source>
</evidence>
<evidence type="ECO:0000256" key="6">
    <source>
        <dbReference type="RuleBase" id="RU365058"/>
    </source>
</evidence>
<evidence type="ECO:0000313" key="9">
    <source>
        <dbReference type="Proteomes" id="UP000293045"/>
    </source>
</evidence>
<evidence type="ECO:0000256" key="2">
    <source>
        <dbReference type="ARBA" id="ARBA00006184"/>
    </source>
</evidence>
<dbReference type="Pfam" id="PF13401">
    <property type="entry name" value="AAA_22"/>
    <property type="match status" value="1"/>
</dbReference>
<keyword evidence="4 6" id="KW-0238">DNA-binding</keyword>
<dbReference type="InterPro" id="IPR050311">
    <property type="entry name" value="ORC1/CDC6"/>
</dbReference>
<comment type="similarity">
    <text evidence="2">Belongs to the CDC6/cdc18 family.</text>
</comment>
<dbReference type="Gene3D" id="3.40.50.300">
    <property type="entry name" value="P-loop containing nucleotide triphosphate hydrolases"/>
    <property type="match status" value="1"/>
</dbReference>
<comment type="subunit">
    <text evidence="6">ORC is composed of six subunits.</text>
</comment>
<keyword evidence="3 6" id="KW-0235">DNA replication</keyword>
<comment type="caution">
    <text evidence="8">The sequence shown here is derived from an EMBL/GenBank/DDBJ whole genome shotgun (WGS) entry which is preliminary data.</text>
</comment>
<dbReference type="AlphaFoldDB" id="A0A4Q9KY55"/>
<evidence type="ECO:0000256" key="5">
    <source>
        <dbReference type="ARBA" id="ARBA00023242"/>
    </source>
</evidence>
<name>A0A4Q9KY55_9MICR</name>
<feature type="domain" description="AAA+ ATPase" evidence="7">
    <location>
        <begin position="25"/>
        <end position="177"/>
    </location>
</feature>
<dbReference type="VEuPathDB" id="MicrosporidiaDB:CWI36_0120p0040"/>
<protein>
    <recommendedName>
        <fullName evidence="6">Origin recognition complex subunit 1</fullName>
    </recommendedName>
</protein>
<comment type="similarity">
    <text evidence="6">Belongs to the ORC1 family.</text>
</comment>
<evidence type="ECO:0000259" key="7">
    <source>
        <dbReference type="SMART" id="SM00382"/>
    </source>
</evidence>
<comment type="subcellular location">
    <subcellularLocation>
        <location evidence="1 6">Nucleus</location>
    </subcellularLocation>
</comment>
<reference evidence="8 9" key="1">
    <citation type="submission" date="2017-12" db="EMBL/GenBank/DDBJ databases">
        <authorList>
            <person name="Pombert J.-F."/>
            <person name="Haag K.L."/>
            <person name="Ebert D."/>
        </authorList>
    </citation>
    <scope>NUCLEOTIDE SEQUENCE [LARGE SCALE GENOMIC DNA]</scope>
    <source>
        <strain evidence="8">IL-BN-2</strain>
    </source>
</reference>
<sequence>MSVVSREEEYNILKDYITDFIKSGIGKSIYVSGVPGSGKTYTVTKLLKNIKQKNVFEYLYINCGHLKTKNSIYLNILRNTSCMKLNQKQGFLKTLQTHFLSCKKHHIMVLDEIDLLITPKQELLYNIFDLPYIESKNMSSKLLIIVIANTLNLPEKLFEAKVNSRLGTDRIYFKPYTHEKINKIIESKIILDKKIKSLDSKRKFEKNSIDLLSKRISAVSGDIRKVEHILDQINSETNQDIVKKSTKRLKSIKAKSELITIFDVDNTMKSMYNPLYYKYLENLNLYSKILLFCFQDSDILSKNILFEKFDLKFKILNLDRISYFEFLNLIDFLISIGILEEYCSKLRLKLLYPEIEIFYMNDKEFKKIKTNKI</sequence>
<dbReference type="PANTHER" id="PTHR10763">
    <property type="entry name" value="CELL DIVISION CONTROL PROTEIN 6-RELATED"/>
    <property type="match status" value="1"/>
</dbReference>
<dbReference type="InterPro" id="IPR027417">
    <property type="entry name" value="P-loop_NTPase"/>
</dbReference>
<dbReference type="InterPro" id="IPR003593">
    <property type="entry name" value="AAA+_ATPase"/>
</dbReference>
<organism evidence="8 9">
    <name type="scientific">Hamiltosporidium magnivora</name>
    <dbReference type="NCBI Taxonomy" id="148818"/>
    <lineage>
        <taxon>Eukaryota</taxon>
        <taxon>Fungi</taxon>
        <taxon>Fungi incertae sedis</taxon>
        <taxon>Microsporidia</taxon>
        <taxon>Dubosqiidae</taxon>
        <taxon>Hamiltosporidium</taxon>
    </lineage>
</organism>
<dbReference type="GO" id="GO:0016887">
    <property type="term" value="F:ATP hydrolysis activity"/>
    <property type="evidence" value="ECO:0007669"/>
    <property type="project" value="InterPro"/>
</dbReference>
<dbReference type="VEuPathDB" id="MicrosporidiaDB:CWI39_1860p0010"/>
<keyword evidence="6" id="KW-0547">Nucleotide-binding</keyword>
<evidence type="ECO:0000313" key="8">
    <source>
        <dbReference type="EMBL" id="TBT99883.1"/>
    </source>
</evidence>
<dbReference type="EMBL" id="PIXR01001860">
    <property type="protein sequence ID" value="TBT99883.1"/>
    <property type="molecule type" value="Genomic_DNA"/>
</dbReference>
<dbReference type="SUPFAM" id="SSF52540">
    <property type="entry name" value="P-loop containing nucleoside triphosphate hydrolases"/>
    <property type="match status" value="1"/>
</dbReference>
<evidence type="ECO:0000256" key="1">
    <source>
        <dbReference type="ARBA" id="ARBA00004123"/>
    </source>
</evidence>
<accession>A0A4Q9KY55</accession>
<proteinExistence type="inferred from homology"/>
<dbReference type="InterPro" id="IPR049945">
    <property type="entry name" value="AAA_22"/>
</dbReference>
<dbReference type="GO" id="GO:0005524">
    <property type="term" value="F:ATP binding"/>
    <property type="evidence" value="ECO:0007669"/>
    <property type="project" value="UniProtKB-KW"/>
</dbReference>
<dbReference type="GO" id="GO:0033314">
    <property type="term" value="P:mitotic DNA replication checkpoint signaling"/>
    <property type="evidence" value="ECO:0007669"/>
    <property type="project" value="TreeGrafter"/>
</dbReference>
<dbReference type="GO" id="GO:0005664">
    <property type="term" value="C:nuclear origin of replication recognition complex"/>
    <property type="evidence" value="ECO:0007669"/>
    <property type="project" value="TreeGrafter"/>
</dbReference>
<evidence type="ECO:0000256" key="3">
    <source>
        <dbReference type="ARBA" id="ARBA00022705"/>
    </source>
</evidence>
<dbReference type="GO" id="GO:0003688">
    <property type="term" value="F:DNA replication origin binding"/>
    <property type="evidence" value="ECO:0007669"/>
    <property type="project" value="TreeGrafter"/>
</dbReference>
<dbReference type="GO" id="GO:0006270">
    <property type="term" value="P:DNA replication initiation"/>
    <property type="evidence" value="ECO:0007669"/>
    <property type="project" value="TreeGrafter"/>
</dbReference>
<keyword evidence="6" id="KW-0067">ATP-binding</keyword>
<dbReference type="Proteomes" id="UP000293045">
    <property type="component" value="Unassembled WGS sequence"/>
</dbReference>